<comment type="caution">
    <text evidence="2">The sequence shown here is derived from an EMBL/GenBank/DDBJ whole genome shotgun (WGS) entry which is preliminary data.</text>
</comment>
<feature type="compositionally biased region" description="Polar residues" evidence="1">
    <location>
        <begin position="92"/>
        <end position="101"/>
    </location>
</feature>
<evidence type="ECO:0000256" key="1">
    <source>
        <dbReference type="SAM" id="MobiDB-lite"/>
    </source>
</evidence>
<gene>
    <name evidence="2" type="ORF">Glove_130g147</name>
</gene>
<proteinExistence type="predicted"/>
<evidence type="ECO:0000313" key="2">
    <source>
        <dbReference type="EMBL" id="RHZ80996.1"/>
    </source>
</evidence>
<name>A0A397J4Q4_9GLOM</name>
<dbReference type="STRING" id="1348612.A0A397J4Q4"/>
<organism evidence="2 3">
    <name type="scientific">Diversispora epigaea</name>
    <dbReference type="NCBI Taxonomy" id="1348612"/>
    <lineage>
        <taxon>Eukaryota</taxon>
        <taxon>Fungi</taxon>
        <taxon>Fungi incertae sedis</taxon>
        <taxon>Mucoromycota</taxon>
        <taxon>Glomeromycotina</taxon>
        <taxon>Glomeromycetes</taxon>
        <taxon>Diversisporales</taxon>
        <taxon>Diversisporaceae</taxon>
        <taxon>Diversispora</taxon>
    </lineage>
</organism>
<dbReference type="AlphaFoldDB" id="A0A397J4Q4"/>
<protein>
    <submittedName>
        <fullName evidence="2">Uncharacterized protein</fullName>
    </submittedName>
</protein>
<dbReference type="EMBL" id="PQFF01000121">
    <property type="protein sequence ID" value="RHZ80996.1"/>
    <property type="molecule type" value="Genomic_DNA"/>
</dbReference>
<evidence type="ECO:0000313" key="3">
    <source>
        <dbReference type="Proteomes" id="UP000266861"/>
    </source>
</evidence>
<feature type="region of interest" description="Disordered" evidence="1">
    <location>
        <begin position="92"/>
        <end position="116"/>
    </location>
</feature>
<feature type="compositionally biased region" description="Acidic residues" evidence="1">
    <location>
        <begin position="103"/>
        <end position="112"/>
    </location>
</feature>
<dbReference type="Proteomes" id="UP000266861">
    <property type="component" value="Unassembled WGS sequence"/>
</dbReference>
<dbReference type="OrthoDB" id="2358911at2759"/>
<accession>A0A397J4Q4</accession>
<reference evidence="2 3" key="1">
    <citation type="submission" date="2018-08" db="EMBL/GenBank/DDBJ databases">
        <title>Genome and evolution of the arbuscular mycorrhizal fungus Diversispora epigaea (formerly Glomus versiforme) and its bacterial endosymbionts.</title>
        <authorList>
            <person name="Sun X."/>
            <person name="Fei Z."/>
            <person name="Harrison M."/>
        </authorList>
    </citation>
    <scope>NUCLEOTIDE SEQUENCE [LARGE SCALE GENOMIC DNA]</scope>
    <source>
        <strain evidence="2 3">IT104</strain>
    </source>
</reference>
<sequence>MGQLIMYFDRIQFCFPLNWGGVKLLDAFQNEKKYAGIFSNHSSSSNVERATCPSGYEYLCPGTYYYCETECGEVCEYDIVINIDVGIETATAPTRTTNSASTEEPEEPETEIPEPPIFCNLTADKIKSSNYRDTAKKADPNTFAYEYESNSRMLIQKTLKDIKNNLTYYDVEHVFEAQIITNWLEHLPEEYHDKMCCSIMLNLNELKDIVNDETNLRFLSSEINNAKGQLFAGNKISDPQREIAVAYYLAMDDIYNAF</sequence>
<keyword evidence="3" id="KW-1185">Reference proteome</keyword>